<name>A0A1H9WT66_9BACI</name>
<proteinExistence type="predicted"/>
<dbReference type="InterPro" id="IPR012454">
    <property type="entry name" value="DUF1659"/>
</dbReference>
<sequence>MNNAQDSRITLVLHAGEDENGELIEQFRHFRNIKTEADNSSIVAVFSQMAQLQTLELSAIERSNTYDLTQE</sequence>
<evidence type="ECO:0000259" key="1">
    <source>
        <dbReference type="Pfam" id="PF07872"/>
    </source>
</evidence>
<evidence type="ECO:0000313" key="2">
    <source>
        <dbReference type="EMBL" id="SES36991.1"/>
    </source>
</evidence>
<dbReference type="AlphaFoldDB" id="A0A1H9WT66"/>
<protein>
    <recommendedName>
        <fullName evidence="1">DUF1659 domain-containing protein</fullName>
    </recommendedName>
</protein>
<reference evidence="3" key="1">
    <citation type="submission" date="2016-10" db="EMBL/GenBank/DDBJ databases">
        <authorList>
            <person name="de Groot N.N."/>
        </authorList>
    </citation>
    <scope>NUCLEOTIDE SEQUENCE [LARGE SCALE GENOMIC DNA]</scope>
    <source>
        <strain evidence="3">10nlg</strain>
    </source>
</reference>
<keyword evidence="3" id="KW-1185">Reference proteome</keyword>
<feature type="domain" description="DUF1659" evidence="1">
    <location>
        <begin position="3"/>
        <end position="70"/>
    </location>
</feature>
<gene>
    <name evidence="2" type="ORF">SAMN05444126_1471</name>
</gene>
<evidence type="ECO:0000313" key="3">
    <source>
        <dbReference type="Proteomes" id="UP000199318"/>
    </source>
</evidence>
<dbReference type="EMBL" id="FOGV01000047">
    <property type="protein sequence ID" value="SES36991.1"/>
    <property type="molecule type" value="Genomic_DNA"/>
</dbReference>
<dbReference type="STRING" id="1464123.SAMN05444126_1471"/>
<organism evidence="2 3">
    <name type="scientific">Salisediminibacterium halotolerans</name>
    <dbReference type="NCBI Taxonomy" id="517425"/>
    <lineage>
        <taxon>Bacteria</taxon>
        <taxon>Bacillati</taxon>
        <taxon>Bacillota</taxon>
        <taxon>Bacilli</taxon>
        <taxon>Bacillales</taxon>
        <taxon>Bacillaceae</taxon>
        <taxon>Salisediminibacterium</taxon>
    </lineage>
</organism>
<dbReference type="Pfam" id="PF07872">
    <property type="entry name" value="DUF1659"/>
    <property type="match status" value="1"/>
</dbReference>
<accession>A0A1H9WT66</accession>
<dbReference type="RefSeq" id="WP_093075272.1">
    <property type="nucleotide sequence ID" value="NZ_BJVE01000034.1"/>
</dbReference>
<comment type="caution">
    <text evidence="2">The sequence shown here is derived from an EMBL/GenBank/DDBJ whole genome shotgun (WGS) entry which is preliminary data.</text>
</comment>
<dbReference type="Proteomes" id="UP000199318">
    <property type="component" value="Unassembled WGS sequence"/>
</dbReference>